<keyword evidence="2" id="KW-1185">Reference proteome</keyword>
<name>A0A848IZP3_9BACT</name>
<dbReference type="CDD" id="cd00448">
    <property type="entry name" value="YjgF_YER057c_UK114_family"/>
    <property type="match status" value="1"/>
</dbReference>
<comment type="caution">
    <text evidence="1">The sequence shown here is derived from an EMBL/GenBank/DDBJ whole genome shotgun (WGS) entry which is preliminary data.</text>
</comment>
<sequence>METIKKHSDNILSAPDAIITENFLFCSAQLPIIHSSKSLSGTDIDSQALQVMLNLREVLELKQLNFVDLVKTTIFVTDISEISKIKRIYESFFKIQQPVCSVIEVSKLPMDAKIAIEAIAKL</sequence>
<reference evidence="1 2" key="1">
    <citation type="submission" date="2020-04" db="EMBL/GenBank/DDBJ databases">
        <title>Flammeovirgaceae bacterium KN852 isolated from deep sea.</title>
        <authorList>
            <person name="Zhang D.-C."/>
        </authorList>
    </citation>
    <scope>NUCLEOTIDE SEQUENCE [LARGE SCALE GENOMIC DNA]</scope>
    <source>
        <strain evidence="1 2">KN852</strain>
    </source>
</reference>
<dbReference type="EMBL" id="JABBNU010000006">
    <property type="protein sequence ID" value="NMM48851.1"/>
    <property type="molecule type" value="Genomic_DNA"/>
</dbReference>
<evidence type="ECO:0000313" key="1">
    <source>
        <dbReference type="EMBL" id="NMM48851.1"/>
    </source>
</evidence>
<dbReference type="Pfam" id="PF01042">
    <property type="entry name" value="Ribonuc_L-PSP"/>
    <property type="match status" value="1"/>
</dbReference>
<dbReference type="InterPro" id="IPR006175">
    <property type="entry name" value="YjgF/YER057c/UK114"/>
</dbReference>
<dbReference type="PANTHER" id="PTHR11803">
    <property type="entry name" value="2-IMINOBUTANOATE/2-IMINOPROPANOATE DEAMINASE RIDA"/>
    <property type="match status" value="1"/>
</dbReference>
<dbReference type="PANTHER" id="PTHR11803:SF39">
    <property type="entry name" value="2-IMINOBUTANOATE_2-IMINOPROPANOATE DEAMINASE"/>
    <property type="match status" value="1"/>
</dbReference>
<dbReference type="GO" id="GO:0005829">
    <property type="term" value="C:cytosol"/>
    <property type="evidence" value="ECO:0007669"/>
    <property type="project" value="TreeGrafter"/>
</dbReference>
<dbReference type="AlphaFoldDB" id="A0A848IZP3"/>
<dbReference type="GO" id="GO:0019239">
    <property type="term" value="F:deaminase activity"/>
    <property type="evidence" value="ECO:0007669"/>
    <property type="project" value="TreeGrafter"/>
</dbReference>
<protein>
    <submittedName>
        <fullName evidence="1">RidA family protein</fullName>
    </submittedName>
</protein>
<accession>A0A848IZP3</accession>
<dbReference type="InterPro" id="IPR035959">
    <property type="entry name" value="RutC-like_sf"/>
</dbReference>
<evidence type="ECO:0000313" key="2">
    <source>
        <dbReference type="Proteomes" id="UP000559010"/>
    </source>
</evidence>
<organism evidence="1 2">
    <name type="scientific">Marinigracilibium pacificum</name>
    <dbReference type="NCBI Taxonomy" id="2729599"/>
    <lineage>
        <taxon>Bacteria</taxon>
        <taxon>Pseudomonadati</taxon>
        <taxon>Bacteroidota</taxon>
        <taxon>Cytophagia</taxon>
        <taxon>Cytophagales</taxon>
        <taxon>Flammeovirgaceae</taxon>
        <taxon>Marinigracilibium</taxon>
    </lineage>
</organism>
<dbReference type="Proteomes" id="UP000559010">
    <property type="component" value="Unassembled WGS sequence"/>
</dbReference>
<dbReference type="RefSeq" id="WP_169681221.1">
    <property type="nucleotide sequence ID" value="NZ_JABBNU010000006.1"/>
</dbReference>
<gene>
    <name evidence="1" type="ORF">HH304_10605</name>
</gene>
<proteinExistence type="predicted"/>
<dbReference type="Gene3D" id="3.30.1330.40">
    <property type="entry name" value="RutC-like"/>
    <property type="match status" value="1"/>
</dbReference>
<dbReference type="SUPFAM" id="SSF55298">
    <property type="entry name" value="YjgF-like"/>
    <property type="match status" value="1"/>
</dbReference>